<evidence type="ECO:0000313" key="1">
    <source>
        <dbReference type="EMBL" id="MEJ5866067.1"/>
    </source>
</evidence>
<keyword evidence="2" id="KW-1185">Reference proteome</keyword>
<dbReference type="Proteomes" id="UP001380290">
    <property type="component" value="Unassembled WGS sequence"/>
</dbReference>
<dbReference type="EMBL" id="JBBHLC010000146">
    <property type="protein sequence ID" value="MEJ5866067.1"/>
    <property type="molecule type" value="Genomic_DNA"/>
</dbReference>
<evidence type="ECO:0000313" key="2">
    <source>
        <dbReference type="Proteomes" id="UP001380290"/>
    </source>
</evidence>
<evidence type="ECO:0008006" key="3">
    <source>
        <dbReference type="Google" id="ProtNLM"/>
    </source>
</evidence>
<proteinExistence type="predicted"/>
<gene>
    <name evidence="1" type="ORF">V7S98_22890</name>
</gene>
<sequence length="221" mass="24488">MSRLLAYLVERAITDCARDTSEYAIGIGVFDRDPLHYSPGEDPVVRVQVGRLRTKLKNHYAAPECLACLEIVVPLGCYMPVFQRRRAPALNRPDAGAFAVSPFKCVSADAHGEYFALGLHEELTHLLYKNLGRRIIIEHGSERALEDKSCHRLEGSVHVDAERVRTCVRVIEVQSGCLAWSEQFDGAAHLALTHQQAMALSICDALQAFLNAPTHSAQALR</sequence>
<accession>A0ABU8QZN9</accession>
<comment type="caution">
    <text evidence="1">The sequence shown here is derived from an EMBL/GenBank/DDBJ whole genome shotgun (WGS) entry which is preliminary data.</text>
</comment>
<dbReference type="RefSeq" id="WP_339600708.1">
    <property type="nucleotide sequence ID" value="NZ_JBBHLC010000146.1"/>
</dbReference>
<reference evidence="1 2" key="1">
    <citation type="submission" date="2024-02" db="EMBL/GenBank/DDBJ databases">
        <title>Identification of pathogenicity and growth-promoting function of Pseudomonas putida variant.</title>
        <authorList>
            <person name="Sun J."/>
        </authorList>
    </citation>
    <scope>NUCLEOTIDE SEQUENCE [LARGE SCALE GENOMIC DNA]</scope>
    <source>
        <strain evidence="1 2">A03</strain>
    </source>
</reference>
<name>A0ABU8QZN9_9PSED</name>
<protein>
    <recommendedName>
        <fullName evidence="3">TolB-like protein</fullName>
    </recommendedName>
</protein>
<organism evidence="1 2">
    <name type="scientific">Pseudomonas farsensis</name>
    <dbReference type="NCBI Taxonomy" id="2745492"/>
    <lineage>
        <taxon>Bacteria</taxon>
        <taxon>Pseudomonadati</taxon>
        <taxon>Pseudomonadota</taxon>
        <taxon>Gammaproteobacteria</taxon>
        <taxon>Pseudomonadales</taxon>
        <taxon>Pseudomonadaceae</taxon>
        <taxon>Pseudomonas</taxon>
    </lineage>
</organism>